<keyword evidence="5" id="KW-0830">Ubiquinone</keyword>
<evidence type="ECO:0000313" key="6">
    <source>
        <dbReference type="Proteomes" id="UP000198379"/>
    </source>
</evidence>
<dbReference type="InterPro" id="IPR013216">
    <property type="entry name" value="Methyltransf_11"/>
</dbReference>
<dbReference type="OrthoDB" id="9789123at2"/>
<keyword evidence="2 5" id="KW-0489">Methyltransferase</keyword>
<dbReference type="InterPro" id="IPR051052">
    <property type="entry name" value="Diverse_substrate_MTase"/>
</dbReference>
<organism evidence="5 6">
    <name type="scientific">Dokdonia pacifica</name>
    <dbReference type="NCBI Taxonomy" id="1627892"/>
    <lineage>
        <taxon>Bacteria</taxon>
        <taxon>Pseudomonadati</taxon>
        <taxon>Bacteroidota</taxon>
        <taxon>Flavobacteriia</taxon>
        <taxon>Flavobacteriales</taxon>
        <taxon>Flavobacteriaceae</taxon>
        <taxon>Dokdonia</taxon>
    </lineage>
</organism>
<dbReference type="PANTHER" id="PTHR44942">
    <property type="entry name" value="METHYLTRANSF_11 DOMAIN-CONTAINING PROTEIN"/>
    <property type="match status" value="1"/>
</dbReference>
<evidence type="ECO:0000313" key="5">
    <source>
        <dbReference type="EMBL" id="SNR85578.1"/>
    </source>
</evidence>
<evidence type="ECO:0000256" key="3">
    <source>
        <dbReference type="ARBA" id="ARBA00022679"/>
    </source>
</evidence>
<dbReference type="PANTHER" id="PTHR44942:SF4">
    <property type="entry name" value="METHYLTRANSFERASE TYPE 11 DOMAIN-CONTAINING PROTEIN"/>
    <property type="match status" value="1"/>
</dbReference>
<dbReference type="GO" id="GO:0032259">
    <property type="term" value="P:methylation"/>
    <property type="evidence" value="ECO:0007669"/>
    <property type="project" value="UniProtKB-KW"/>
</dbReference>
<sequence length="261" mass="29887">MKATYDTIGTTYNLTRKADPYLTERLIYHLQPQVHNLYLDIGCGSGNYTHQLQRRGFTCIGIDPSTTMLEKAKQKNASIDWRMGTAENTGLPTESIQGVTAFLTIHHWTDITQGMKELSRVLQKKGRIVIFTSTPLQMKNYWLHHYFPKMLADSITQMPTLTSITKAMKNAGIEIVTTAPYFIQPDLQDQFLYCGKHDPTLYFNQHIRNGISSFSSLANKEEVLQGLKNLKKDIRHTYIDNIISSYKNNLGDYLFIVGRKK</sequence>
<dbReference type="SUPFAM" id="SSF53335">
    <property type="entry name" value="S-adenosyl-L-methionine-dependent methyltransferases"/>
    <property type="match status" value="1"/>
</dbReference>
<accession>A0A238ZRK8</accession>
<dbReference type="RefSeq" id="WP_089371739.1">
    <property type="nucleotide sequence ID" value="NZ_BMEP01000001.1"/>
</dbReference>
<dbReference type="Proteomes" id="UP000198379">
    <property type="component" value="Unassembled WGS sequence"/>
</dbReference>
<dbReference type="Gene3D" id="3.40.50.150">
    <property type="entry name" value="Vaccinia Virus protein VP39"/>
    <property type="match status" value="1"/>
</dbReference>
<dbReference type="Pfam" id="PF08241">
    <property type="entry name" value="Methyltransf_11"/>
    <property type="match status" value="1"/>
</dbReference>
<evidence type="ECO:0000256" key="2">
    <source>
        <dbReference type="ARBA" id="ARBA00022603"/>
    </source>
</evidence>
<dbReference type="CDD" id="cd02440">
    <property type="entry name" value="AdoMet_MTases"/>
    <property type="match status" value="1"/>
</dbReference>
<name>A0A238ZRK8_9FLAO</name>
<gene>
    <name evidence="5" type="ORF">SAMN06265376_103433</name>
</gene>
<dbReference type="GO" id="GO:0008757">
    <property type="term" value="F:S-adenosylmethionine-dependent methyltransferase activity"/>
    <property type="evidence" value="ECO:0007669"/>
    <property type="project" value="InterPro"/>
</dbReference>
<protein>
    <submittedName>
        <fullName evidence="5">Ubiquinone/menaquinone biosynthesis C-methylase UbiE</fullName>
    </submittedName>
</protein>
<comment type="similarity">
    <text evidence="1">Belongs to the methyltransferase superfamily.</text>
</comment>
<dbReference type="AlphaFoldDB" id="A0A238ZRK8"/>
<evidence type="ECO:0000259" key="4">
    <source>
        <dbReference type="Pfam" id="PF08241"/>
    </source>
</evidence>
<evidence type="ECO:0000256" key="1">
    <source>
        <dbReference type="ARBA" id="ARBA00008361"/>
    </source>
</evidence>
<dbReference type="EMBL" id="FZNY01000003">
    <property type="protein sequence ID" value="SNR85578.1"/>
    <property type="molecule type" value="Genomic_DNA"/>
</dbReference>
<reference evidence="5 6" key="1">
    <citation type="submission" date="2017-06" db="EMBL/GenBank/DDBJ databases">
        <authorList>
            <person name="Kim H.J."/>
            <person name="Triplett B.A."/>
        </authorList>
    </citation>
    <scope>NUCLEOTIDE SEQUENCE [LARGE SCALE GENOMIC DNA]</scope>
    <source>
        <strain evidence="5 6">DSM 25597</strain>
    </source>
</reference>
<dbReference type="InterPro" id="IPR029063">
    <property type="entry name" value="SAM-dependent_MTases_sf"/>
</dbReference>
<keyword evidence="3" id="KW-0808">Transferase</keyword>
<keyword evidence="6" id="KW-1185">Reference proteome</keyword>
<feature type="domain" description="Methyltransferase type 11" evidence="4">
    <location>
        <begin position="39"/>
        <end position="130"/>
    </location>
</feature>
<proteinExistence type="inferred from homology"/>